<reference evidence="1 2" key="1">
    <citation type="journal article" date="2021" name="Genome Biol.">
        <title>AFLAP: assembly-free linkage analysis pipeline using k-mers from genome sequencing data.</title>
        <authorList>
            <person name="Fletcher K."/>
            <person name="Zhang L."/>
            <person name="Gil J."/>
            <person name="Han R."/>
            <person name="Cavanaugh K."/>
            <person name="Michelmore R."/>
        </authorList>
    </citation>
    <scope>NUCLEOTIDE SEQUENCE [LARGE SCALE GENOMIC DNA]</scope>
    <source>
        <strain evidence="1 2">SF5</strain>
    </source>
</reference>
<evidence type="ECO:0000313" key="2">
    <source>
        <dbReference type="Proteomes" id="UP000294530"/>
    </source>
</evidence>
<dbReference type="AlphaFoldDB" id="A0A976FKC5"/>
<dbReference type="KEGG" id="blac:94347335"/>
<dbReference type="EMBL" id="SHOA02000016">
    <property type="protein sequence ID" value="TDH68390.1"/>
    <property type="molecule type" value="Genomic_DNA"/>
</dbReference>
<gene>
    <name evidence="1" type="ORF">CCR75_003570</name>
</gene>
<dbReference type="GeneID" id="94347335"/>
<comment type="caution">
    <text evidence="1">The sequence shown here is derived from an EMBL/GenBank/DDBJ whole genome shotgun (WGS) entry which is preliminary data.</text>
</comment>
<sequence length="65" mass="7288">MHHLHVCASTLISTRTPVAWLSNDALDPRKFVFDNELGRGSKIHNVNFPIRTLGCAEILGDPEIY</sequence>
<accession>A0A976FKC5</accession>
<organism evidence="1 2">
    <name type="scientific">Bremia lactucae</name>
    <name type="common">Lettuce downy mildew</name>
    <dbReference type="NCBI Taxonomy" id="4779"/>
    <lineage>
        <taxon>Eukaryota</taxon>
        <taxon>Sar</taxon>
        <taxon>Stramenopiles</taxon>
        <taxon>Oomycota</taxon>
        <taxon>Peronosporomycetes</taxon>
        <taxon>Peronosporales</taxon>
        <taxon>Peronosporaceae</taxon>
        <taxon>Bremia</taxon>
    </lineage>
</organism>
<name>A0A976FKC5_BRELC</name>
<proteinExistence type="predicted"/>
<evidence type="ECO:0000313" key="1">
    <source>
        <dbReference type="EMBL" id="TDH68390.1"/>
    </source>
</evidence>
<protein>
    <submittedName>
        <fullName evidence="1">Uncharacterized protein</fullName>
    </submittedName>
</protein>
<dbReference type="RefSeq" id="XP_067817889.1">
    <property type="nucleotide sequence ID" value="XM_067961664.1"/>
</dbReference>
<keyword evidence="2" id="KW-1185">Reference proteome</keyword>
<dbReference type="Proteomes" id="UP000294530">
    <property type="component" value="Unassembled WGS sequence"/>
</dbReference>